<name>A0AAE7WSS3_9CAUD</name>
<proteinExistence type="predicted"/>
<dbReference type="EMBL" id="MZ475896">
    <property type="protein sequence ID" value="QYW04729.1"/>
    <property type="molecule type" value="Genomic_DNA"/>
</dbReference>
<accession>A0AAE7WSS3</accession>
<protein>
    <submittedName>
        <fullName evidence="2">Uncharacterized protein</fullName>
    </submittedName>
</protein>
<gene>
    <name evidence="2" type="ORF">pEaSNUABM7_00061</name>
</gene>
<feature type="region of interest" description="Disordered" evidence="1">
    <location>
        <begin position="1"/>
        <end position="35"/>
    </location>
</feature>
<evidence type="ECO:0000256" key="1">
    <source>
        <dbReference type="SAM" id="MobiDB-lite"/>
    </source>
</evidence>
<feature type="compositionally biased region" description="Basic and acidic residues" evidence="1">
    <location>
        <begin position="1"/>
        <end position="16"/>
    </location>
</feature>
<dbReference type="Proteomes" id="UP000827609">
    <property type="component" value="Segment"/>
</dbReference>
<evidence type="ECO:0000313" key="3">
    <source>
        <dbReference type="Proteomes" id="UP000827609"/>
    </source>
</evidence>
<keyword evidence="3" id="KW-1185">Reference proteome</keyword>
<evidence type="ECO:0000313" key="2">
    <source>
        <dbReference type="EMBL" id="QYW04729.1"/>
    </source>
</evidence>
<organism evidence="2 3">
    <name type="scientific">Erwinia phage pEa_SNUABM_7</name>
    <dbReference type="NCBI Taxonomy" id="2866695"/>
    <lineage>
        <taxon>Viruses</taxon>
        <taxon>Duplodnaviria</taxon>
        <taxon>Heunggongvirae</taxon>
        <taxon>Uroviricota</taxon>
        <taxon>Caudoviricetes</taxon>
        <taxon>Snuvirus</taxon>
        <taxon>Snuvirus SNUABM7</taxon>
    </lineage>
</organism>
<sequence>MSKEGDKEKLQEFRDELESDCDGEEEEDFDFTDHQ</sequence>
<reference evidence="2" key="1">
    <citation type="submission" date="2021-06" db="EMBL/GenBank/DDBJ databases">
        <title>Complete genome sequence of Erwinia phage pEa_SNUABM_7.</title>
        <authorList>
            <person name="Kim S.G."/>
            <person name="Park S.C."/>
        </authorList>
    </citation>
    <scope>NUCLEOTIDE SEQUENCE</scope>
</reference>
<feature type="compositionally biased region" description="Acidic residues" evidence="1">
    <location>
        <begin position="17"/>
        <end position="35"/>
    </location>
</feature>